<dbReference type="Gene3D" id="3.40.50.10140">
    <property type="entry name" value="Toll/interleukin-1 receptor homology (TIR) domain"/>
    <property type="match status" value="1"/>
</dbReference>
<proteinExistence type="predicted"/>
<gene>
    <name evidence="1" type="ORF">GHC21_00635</name>
</gene>
<dbReference type="RefSeq" id="WP_153741897.1">
    <property type="nucleotide sequence ID" value="NZ_CP045843.1"/>
</dbReference>
<accession>A0ABX6DLD4</accession>
<protein>
    <recommendedName>
        <fullName evidence="3">TIR domain-containing protein</fullName>
    </recommendedName>
</protein>
<dbReference type="GeneID" id="91970869"/>
<evidence type="ECO:0008006" key="3">
    <source>
        <dbReference type="Google" id="ProtNLM"/>
    </source>
</evidence>
<dbReference type="Proteomes" id="UP000344450">
    <property type="component" value="Chromosome"/>
</dbReference>
<dbReference type="SUPFAM" id="SSF52200">
    <property type="entry name" value="Toll/Interleukin receptor TIR domain"/>
    <property type="match status" value="1"/>
</dbReference>
<name>A0ABX6DLD4_KLUIN</name>
<organism evidence="1 2">
    <name type="scientific">Kluyvera intermedia</name>
    <name type="common">Enterobacter intermedius</name>
    <dbReference type="NCBI Taxonomy" id="61648"/>
    <lineage>
        <taxon>Bacteria</taxon>
        <taxon>Pseudomonadati</taxon>
        <taxon>Pseudomonadota</taxon>
        <taxon>Gammaproteobacteria</taxon>
        <taxon>Enterobacterales</taxon>
        <taxon>Enterobacteriaceae</taxon>
        <taxon>Kluyvera</taxon>
    </lineage>
</organism>
<keyword evidence="2" id="KW-1185">Reference proteome</keyword>
<reference evidence="1 2" key="1">
    <citation type="submission" date="2019-10" db="EMBL/GenBank/DDBJ databases">
        <title>Complete genome sequencing of drug resistant plasmids in Kluyvera intermedia.</title>
        <authorList>
            <person name="Ke C."/>
            <person name="Jian S."/>
        </authorList>
    </citation>
    <scope>NUCLEOTIDE SEQUENCE [LARGE SCALE GENOMIC DNA]</scope>
    <source>
        <strain evidence="1 2">N2-1</strain>
    </source>
</reference>
<evidence type="ECO:0000313" key="1">
    <source>
        <dbReference type="EMBL" id="QGH28252.1"/>
    </source>
</evidence>
<sequence length="98" mass="11244">MNIFVSYTRNDGVITDIKLKILFKFLSDNNNVFIHAIESTHRSVDQAEVINNLMNSDVVLLLFTDGCLISKWVNLEVELSNYLNIPIVTVDAKKLRFQ</sequence>
<dbReference type="InterPro" id="IPR035897">
    <property type="entry name" value="Toll_tir_struct_dom_sf"/>
</dbReference>
<dbReference type="EMBL" id="CP045845">
    <property type="protein sequence ID" value="QGH28252.1"/>
    <property type="molecule type" value="Genomic_DNA"/>
</dbReference>
<evidence type="ECO:0000313" key="2">
    <source>
        <dbReference type="Proteomes" id="UP000344450"/>
    </source>
</evidence>